<accession>A0A1Y6M9K0</accession>
<dbReference type="RefSeq" id="WP_087852644.1">
    <property type="nucleotide sequence ID" value="NZ_FYAJ01000001.1"/>
</dbReference>
<name>A0A1Y6M9K0_9GAMM</name>
<reference evidence="2" key="1">
    <citation type="submission" date="2017-06" db="EMBL/GenBank/DDBJ databases">
        <authorList>
            <person name="Rodrigo-Torres L."/>
            <person name="Arahal R.D."/>
            <person name="Lucena T."/>
        </authorList>
    </citation>
    <scope>NUCLEOTIDE SEQUENCE [LARGE SCALE GENOMIC DNA]</scope>
    <source>
        <strain evidence="2">CECT 9192</strain>
    </source>
</reference>
<dbReference type="EMBL" id="FYAJ01000001">
    <property type="protein sequence ID" value="SMY33214.1"/>
    <property type="molecule type" value="Genomic_DNA"/>
</dbReference>
<gene>
    <name evidence="1" type="ORF">PAND9192_00822</name>
</gene>
<keyword evidence="2" id="KW-1185">Reference proteome</keyword>
<evidence type="ECO:0000313" key="1">
    <source>
        <dbReference type="EMBL" id="SMY33214.1"/>
    </source>
</evidence>
<sequence length="176" mass="20802">MNKDKVISCIQDFFEEEHIKEVIATIKECQVSGWEGWIQVEFAHYLQKKVYKEQKANFSWYREYKVHSSGDNHIIPDFWISSDEDEKSYFLIEFKRSNSGKLEDEMKVDVEKWRNHIVINQGKLYCPTDNNTYNNLGVFFVGVDTNPANKELHVEGVTLENYGKQSQYRIDFLSVI</sequence>
<evidence type="ECO:0000313" key="2">
    <source>
        <dbReference type="Proteomes" id="UP000195719"/>
    </source>
</evidence>
<protein>
    <submittedName>
        <fullName evidence="1">Uncharacterized protein</fullName>
    </submittedName>
</protein>
<organism evidence="1 2">
    <name type="scientific">Photobacterium andalusiense</name>
    <dbReference type="NCBI Taxonomy" id="2204296"/>
    <lineage>
        <taxon>Bacteria</taxon>
        <taxon>Pseudomonadati</taxon>
        <taxon>Pseudomonadota</taxon>
        <taxon>Gammaproteobacteria</taxon>
        <taxon>Vibrionales</taxon>
        <taxon>Vibrionaceae</taxon>
        <taxon>Photobacterium</taxon>
    </lineage>
</organism>
<dbReference type="AlphaFoldDB" id="A0A1Y6M9K0"/>
<proteinExistence type="predicted"/>
<dbReference type="Proteomes" id="UP000195719">
    <property type="component" value="Unassembled WGS sequence"/>
</dbReference>